<evidence type="ECO:0000313" key="2">
    <source>
        <dbReference type="EMBL" id="CDW55599.1"/>
    </source>
</evidence>
<protein>
    <recommendedName>
        <fullName evidence="1">DUF7107 domain-containing protein</fullName>
    </recommendedName>
</protein>
<name>A0A077Z723_TRITR</name>
<dbReference type="InterPro" id="IPR055531">
    <property type="entry name" value="DUF7107"/>
</dbReference>
<keyword evidence="3" id="KW-1185">Reference proteome</keyword>
<dbReference type="OrthoDB" id="10357930at2759"/>
<feature type="domain" description="DUF7107" evidence="1">
    <location>
        <begin position="57"/>
        <end position="102"/>
    </location>
</feature>
<sequence>CVFADSLCFDAYCVQANELSVNCEKSEDCRTQNATKRNAGRACRDTKCYEILADKLCATHLSCDEAHVCLRNHCVPSVATSMECFGDLLCGIGRRCLGGLCYRPREYSKQEDVSH</sequence>
<feature type="non-terminal residue" evidence="2">
    <location>
        <position position="1"/>
    </location>
</feature>
<dbReference type="Proteomes" id="UP000030665">
    <property type="component" value="Unassembled WGS sequence"/>
</dbReference>
<proteinExistence type="predicted"/>
<accession>A0A077Z723</accession>
<organism evidence="2 3">
    <name type="scientific">Trichuris trichiura</name>
    <name type="common">Whipworm</name>
    <name type="synonym">Trichocephalus trichiurus</name>
    <dbReference type="NCBI Taxonomy" id="36087"/>
    <lineage>
        <taxon>Eukaryota</taxon>
        <taxon>Metazoa</taxon>
        <taxon>Ecdysozoa</taxon>
        <taxon>Nematoda</taxon>
        <taxon>Enoplea</taxon>
        <taxon>Dorylaimia</taxon>
        <taxon>Trichinellida</taxon>
        <taxon>Trichuridae</taxon>
        <taxon>Trichuris</taxon>
    </lineage>
</organism>
<reference evidence="2" key="2">
    <citation type="submission" date="2014-03" db="EMBL/GenBank/DDBJ databases">
        <title>The whipworm genome and dual-species transcriptomics of an intimate host-pathogen interaction.</title>
        <authorList>
            <person name="Foth B.J."/>
            <person name="Tsai I.J."/>
            <person name="Reid A.J."/>
            <person name="Bancroft A.J."/>
            <person name="Nichol S."/>
            <person name="Tracey A."/>
            <person name="Holroyd N."/>
            <person name="Cotton J.A."/>
            <person name="Stanley E.J."/>
            <person name="Zarowiecki M."/>
            <person name="Liu J.Z."/>
            <person name="Huckvale T."/>
            <person name="Cooper P.J."/>
            <person name="Grencis R.K."/>
            <person name="Berriman M."/>
        </authorList>
    </citation>
    <scope>NUCLEOTIDE SEQUENCE [LARGE SCALE GENOMIC DNA]</scope>
</reference>
<evidence type="ECO:0000313" key="3">
    <source>
        <dbReference type="Proteomes" id="UP000030665"/>
    </source>
</evidence>
<reference evidence="2" key="1">
    <citation type="submission" date="2014-01" db="EMBL/GenBank/DDBJ databases">
        <authorList>
            <person name="Aslett M."/>
        </authorList>
    </citation>
    <scope>NUCLEOTIDE SEQUENCE</scope>
</reference>
<dbReference type="AlphaFoldDB" id="A0A077Z723"/>
<dbReference type="EMBL" id="HG805967">
    <property type="protein sequence ID" value="CDW55599.1"/>
    <property type="molecule type" value="Genomic_DNA"/>
</dbReference>
<evidence type="ECO:0000259" key="1">
    <source>
        <dbReference type="Pfam" id="PF23416"/>
    </source>
</evidence>
<gene>
    <name evidence="2" type="ORF">TTRE_0000387201</name>
</gene>
<dbReference type="Pfam" id="PF23416">
    <property type="entry name" value="DUF7107"/>
    <property type="match status" value="1"/>
</dbReference>